<evidence type="ECO:0000256" key="1">
    <source>
        <dbReference type="ARBA" id="ARBA00022737"/>
    </source>
</evidence>
<evidence type="ECO:0000313" key="5">
    <source>
        <dbReference type="Proteomes" id="UP000824469"/>
    </source>
</evidence>
<protein>
    <recommendedName>
        <fullName evidence="3">DYW domain-containing protein</fullName>
    </recommendedName>
</protein>
<dbReference type="GO" id="GO:0008270">
    <property type="term" value="F:zinc ion binding"/>
    <property type="evidence" value="ECO:0007669"/>
    <property type="project" value="InterPro"/>
</dbReference>
<feature type="domain" description="DYW" evidence="3">
    <location>
        <begin position="726"/>
        <end position="818"/>
    </location>
</feature>
<dbReference type="GO" id="GO:0003723">
    <property type="term" value="F:RNA binding"/>
    <property type="evidence" value="ECO:0007669"/>
    <property type="project" value="InterPro"/>
</dbReference>
<dbReference type="InterPro" id="IPR046848">
    <property type="entry name" value="E_motif"/>
</dbReference>
<feature type="repeat" description="PPR" evidence="2">
    <location>
        <begin position="5"/>
        <end position="39"/>
    </location>
</feature>
<dbReference type="PANTHER" id="PTHR47926:SF538">
    <property type="entry name" value="WHIM2 DOMAIN-CONTAINING PROTEIN"/>
    <property type="match status" value="1"/>
</dbReference>
<gene>
    <name evidence="4" type="ORF">KI387_018891</name>
</gene>
<evidence type="ECO:0000256" key="2">
    <source>
        <dbReference type="PROSITE-ProRule" id="PRU00708"/>
    </source>
</evidence>
<dbReference type="PANTHER" id="PTHR47926">
    <property type="entry name" value="PENTATRICOPEPTIDE REPEAT-CONTAINING PROTEIN"/>
    <property type="match status" value="1"/>
</dbReference>
<feature type="repeat" description="PPR" evidence="2">
    <location>
        <begin position="106"/>
        <end position="140"/>
    </location>
</feature>
<dbReference type="EMBL" id="JAHRHJ020000004">
    <property type="protein sequence ID" value="KAH9317122.1"/>
    <property type="molecule type" value="Genomic_DNA"/>
</dbReference>
<feature type="repeat" description="PPR" evidence="2">
    <location>
        <begin position="511"/>
        <end position="545"/>
    </location>
</feature>
<proteinExistence type="predicted"/>
<dbReference type="NCBIfam" id="TIGR00756">
    <property type="entry name" value="PPR"/>
    <property type="match status" value="6"/>
</dbReference>
<dbReference type="Pfam" id="PF20431">
    <property type="entry name" value="E_motif"/>
    <property type="match status" value="1"/>
</dbReference>
<name>A0AA38LDS1_TAXCH</name>
<dbReference type="PROSITE" id="PS51375">
    <property type="entry name" value="PPR"/>
    <property type="match status" value="6"/>
</dbReference>
<dbReference type="Proteomes" id="UP000824469">
    <property type="component" value="Unassembled WGS sequence"/>
</dbReference>
<dbReference type="FunFam" id="1.25.40.10:FF:000366">
    <property type="entry name" value="Pentatricopeptide (PPR) repeat-containing protein"/>
    <property type="match status" value="1"/>
</dbReference>
<dbReference type="InterPro" id="IPR002885">
    <property type="entry name" value="PPR_rpt"/>
</dbReference>
<reference evidence="4 5" key="1">
    <citation type="journal article" date="2021" name="Nat. Plants">
        <title>The Taxus genome provides insights into paclitaxel biosynthesis.</title>
        <authorList>
            <person name="Xiong X."/>
            <person name="Gou J."/>
            <person name="Liao Q."/>
            <person name="Li Y."/>
            <person name="Zhou Q."/>
            <person name="Bi G."/>
            <person name="Li C."/>
            <person name="Du R."/>
            <person name="Wang X."/>
            <person name="Sun T."/>
            <person name="Guo L."/>
            <person name="Liang H."/>
            <person name="Lu P."/>
            <person name="Wu Y."/>
            <person name="Zhang Z."/>
            <person name="Ro D.K."/>
            <person name="Shang Y."/>
            <person name="Huang S."/>
            <person name="Yan J."/>
        </authorList>
    </citation>
    <scope>NUCLEOTIDE SEQUENCE [LARGE SCALE GENOMIC DNA]</scope>
    <source>
        <strain evidence="4">Ta-2019</strain>
    </source>
</reference>
<keyword evidence="1" id="KW-0677">Repeat</keyword>
<evidence type="ECO:0000313" key="4">
    <source>
        <dbReference type="EMBL" id="KAH9317122.1"/>
    </source>
</evidence>
<dbReference type="InterPro" id="IPR032867">
    <property type="entry name" value="DYW_dom"/>
</dbReference>
<dbReference type="FunFam" id="1.25.40.10:FF:000031">
    <property type="entry name" value="Pentatricopeptide repeat-containing protein mitochondrial"/>
    <property type="match status" value="1"/>
</dbReference>
<dbReference type="GO" id="GO:0009451">
    <property type="term" value="P:RNA modification"/>
    <property type="evidence" value="ECO:0007669"/>
    <property type="project" value="InterPro"/>
</dbReference>
<dbReference type="OMA" id="CEMHQAN"/>
<sequence>MSQRDSVTWNTLLAGYARDGHAREAIAMFWRMMKAGEVPDRPIFTSVLKACTSIADTEQGKKVHTHVIKYGFGSNVTVGRVLVDMYTKCHCRLDARQVFDKMSERDVVSWTSMIAGYAQNGNAEEALELFCQMRWADVEPNEYTFSSALAAITSQAALKKGEQFHALIVKIGLESALCVGNALLTLYAKCKHVEDAYKVFEKLPERNIVSWNAMNAGYAQNGYGVDALKIFCKMQQVGMKANESSLSSALKGCASLGELECSTQFHAYAIKTGFEVDVCVGTALVDMYSKCGLMVDARKLFHKISERNVVSWTAVISGYVQNAQSEEALNLFCQMQGENIKLNEFTFSTILGACASLKALEQGKQIHGHTIKTGFETFESMGSALVTMYAKSENISDASKVFNKLHQPDFISWTAMISGYAWNGYGEEALNLFCEMHQANLMPNEFTFASALGACAIQAAAIESGKQVHACTIKTGYQSFVCVASSLVTMYAKCGNIEAANKVFEKMHERDVVCWNAMITGYAQHGQGVEALRIFDQMQEASVKPDHITFVGVLSACSHVGFVDEGHKFFSSMIEQHHITPTSDHYACIVDLICRAGRLDEARDFINNMPIKATSTLWRTLLGACRVYGNMELGKYAAECILELEPHDSAAYVLLSNIYSAVGMWDDRTKVRKLMEDRGVKKATGYTWIEVNNKVHTFVAKDRSHSQTTEIYLKLEQLAGQMKEEGYVPDKNFVLHDIEEEQKEQFLFHHSEKLAIAFGLISTPPGTPIQIVKNLRVCGDCHDATKFISKIVGREIVVRDANRFHHFKDGLCSCRNYW</sequence>
<dbReference type="AlphaFoldDB" id="A0AA38LDS1"/>
<organism evidence="4 5">
    <name type="scientific">Taxus chinensis</name>
    <name type="common">Chinese yew</name>
    <name type="synonym">Taxus wallichiana var. chinensis</name>
    <dbReference type="NCBI Taxonomy" id="29808"/>
    <lineage>
        <taxon>Eukaryota</taxon>
        <taxon>Viridiplantae</taxon>
        <taxon>Streptophyta</taxon>
        <taxon>Embryophyta</taxon>
        <taxon>Tracheophyta</taxon>
        <taxon>Spermatophyta</taxon>
        <taxon>Pinopsida</taxon>
        <taxon>Pinidae</taxon>
        <taxon>Conifers II</taxon>
        <taxon>Cupressales</taxon>
        <taxon>Taxaceae</taxon>
        <taxon>Taxus</taxon>
    </lineage>
</organism>
<dbReference type="InterPro" id="IPR011990">
    <property type="entry name" value="TPR-like_helical_dom_sf"/>
</dbReference>
<feature type="repeat" description="PPR" evidence="2">
    <location>
        <begin position="409"/>
        <end position="443"/>
    </location>
</feature>
<keyword evidence="5" id="KW-1185">Reference proteome</keyword>
<comment type="caution">
    <text evidence="4">The sequence shown here is derived from an EMBL/GenBank/DDBJ whole genome shotgun (WGS) entry which is preliminary data.</text>
</comment>
<dbReference type="Pfam" id="PF14432">
    <property type="entry name" value="DYW_deaminase"/>
    <property type="match status" value="1"/>
</dbReference>
<dbReference type="FunFam" id="1.25.40.10:FF:000382">
    <property type="entry name" value="Pentatricopeptide repeat-containing protein"/>
    <property type="match status" value="2"/>
</dbReference>
<evidence type="ECO:0000259" key="3">
    <source>
        <dbReference type="Pfam" id="PF14432"/>
    </source>
</evidence>
<dbReference type="Pfam" id="PF13041">
    <property type="entry name" value="PPR_2"/>
    <property type="match status" value="6"/>
</dbReference>
<dbReference type="FunFam" id="1.25.40.10:FF:000073">
    <property type="entry name" value="Pentatricopeptide repeat-containing protein chloroplastic"/>
    <property type="match status" value="2"/>
</dbReference>
<dbReference type="InterPro" id="IPR046960">
    <property type="entry name" value="PPR_At4g14850-like_plant"/>
</dbReference>
<dbReference type="SUPFAM" id="SSF48452">
    <property type="entry name" value="TPR-like"/>
    <property type="match status" value="1"/>
</dbReference>
<dbReference type="Gene3D" id="1.25.40.10">
    <property type="entry name" value="Tetratricopeptide repeat domain"/>
    <property type="match status" value="6"/>
</dbReference>
<feature type="repeat" description="PPR" evidence="2">
    <location>
        <begin position="308"/>
        <end position="342"/>
    </location>
</feature>
<feature type="repeat" description="PPR" evidence="2">
    <location>
        <begin position="207"/>
        <end position="241"/>
    </location>
</feature>
<accession>A0AA38LDS1</accession>